<keyword evidence="1" id="KW-0812">Transmembrane</keyword>
<feature type="transmembrane region" description="Helical" evidence="1">
    <location>
        <begin position="354"/>
        <end position="374"/>
    </location>
</feature>
<dbReference type="EMBL" id="NIPO01000001">
    <property type="protein sequence ID" value="PJR04256.1"/>
    <property type="molecule type" value="Genomic_DNA"/>
</dbReference>
<evidence type="ECO:0000256" key="1">
    <source>
        <dbReference type="SAM" id="Phobius"/>
    </source>
</evidence>
<evidence type="ECO:0000313" key="2">
    <source>
        <dbReference type="EMBL" id="PJR04256.1"/>
    </source>
</evidence>
<feature type="transmembrane region" description="Helical" evidence="1">
    <location>
        <begin position="145"/>
        <end position="167"/>
    </location>
</feature>
<dbReference type="Proteomes" id="UP000231960">
    <property type="component" value="Unassembled WGS sequence"/>
</dbReference>
<feature type="transmembrane region" description="Helical" evidence="1">
    <location>
        <begin position="21"/>
        <end position="47"/>
    </location>
</feature>
<dbReference type="OrthoDB" id="1014144at2"/>
<feature type="transmembrane region" description="Helical" evidence="1">
    <location>
        <begin position="109"/>
        <end position="139"/>
    </location>
</feature>
<feature type="transmembrane region" description="Helical" evidence="1">
    <location>
        <begin position="174"/>
        <end position="191"/>
    </location>
</feature>
<feature type="transmembrane region" description="Helical" evidence="1">
    <location>
        <begin position="203"/>
        <end position="225"/>
    </location>
</feature>
<protein>
    <submittedName>
        <fullName evidence="2">Uncharacterized protein</fullName>
    </submittedName>
</protein>
<keyword evidence="1" id="KW-1133">Transmembrane helix</keyword>
<comment type="caution">
    <text evidence="2">The sequence shown here is derived from an EMBL/GenBank/DDBJ whole genome shotgun (WGS) entry which is preliminary data.</text>
</comment>
<feature type="transmembrane region" description="Helical" evidence="1">
    <location>
        <begin position="282"/>
        <end position="301"/>
    </location>
</feature>
<organism evidence="2 3">
    <name type="scientific">Avrilella dinanensis</name>
    <dbReference type="NCBI Taxonomy" id="2008672"/>
    <lineage>
        <taxon>Bacteria</taxon>
        <taxon>Pseudomonadati</taxon>
        <taxon>Bacteroidota</taxon>
        <taxon>Flavobacteriia</taxon>
        <taxon>Flavobacteriales</taxon>
        <taxon>Flavobacteriaceae</taxon>
        <taxon>Avrilella</taxon>
    </lineage>
</organism>
<accession>A0A2M9R5W0</accession>
<evidence type="ECO:0000313" key="3">
    <source>
        <dbReference type="Proteomes" id="UP000231960"/>
    </source>
</evidence>
<dbReference type="InterPro" id="IPR043742">
    <property type="entry name" value="DUF5687"/>
</dbReference>
<proteinExistence type="predicted"/>
<dbReference type="RefSeq" id="WP_100677817.1">
    <property type="nucleotide sequence ID" value="NZ_NIPO01000001.1"/>
</dbReference>
<feature type="transmembrane region" description="Helical" evidence="1">
    <location>
        <begin position="427"/>
        <end position="446"/>
    </location>
</feature>
<name>A0A2M9R5W0_9FLAO</name>
<keyword evidence="3" id="KW-1185">Reference proteome</keyword>
<keyword evidence="1" id="KW-0472">Membrane</keyword>
<reference evidence="2 3" key="1">
    <citation type="submission" date="2017-06" db="EMBL/GenBank/DDBJ databases">
        <title>Description of Avrilella dinanensis gen. nov. sp. nov.</title>
        <authorList>
            <person name="Leyer C."/>
            <person name="Sassi M."/>
            <person name="Minet J."/>
            <person name="Kayal S."/>
            <person name="Cattoir V."/>
        </authorList>
    </citation>
    <scope>NUCLEOTIDE SEQUENCE [LARGE SCALE GENOMIC DNA]</scope>
    <source>
        <strain evidence="2 3">UR159</strain>
    </source>
</reference>
<feature type="transmembrane region" description="Helical" evidence="1">
    <location>
        <begin position="67"/>
        <end position="88"/>
    </location>
</feature>
<gene>
    <name evidence="2" type="ORF">CDL10_06725</name>
</gene>
<dbReference type="Pfam" id="PF18940">
    <property type="entry name" value="DUF5687"/>
    <property type="match status" value="1"/>
</dbReference>
<sequence length="496" mass="56912">MFQRFLYLRKKEFLRNPQFVGNLLVTILMAVNYFFFSLMFLIAGIVLPMVITEDSESNPFTQFGSTIETICAYLLFYFLFDLVLRYFFQKFNYLNIKPLLLTNIPKRKIVGQMLTQSMFSVYALFSYLFFIPFFVVLLIDQPQKIAVFSLAIACLLLAQVNNFINLFVNKNNTVFAIIVVILALGIAANYFDLINILEVSRAIFYPFYQYPGLSLIFVPIVILLYRAAQKMILSNLYLDKGVIAQTEKVNNLNVSWLNRYGKIGSFLQLDVKMLTRNKRSKSTMLASFLFVFYGLLFFTGFSTFGDSGGMKMFAAIFVSGGFVFSFGNYIPSWDSAYYPLMMTQNVTYKDYLQAKWWLMVIATIACTLIGAFYIYFGWEIYLMVVSAAIFNIGVNSYLVMLSGAYIKTPIDLTTNKNLMGDKSAFNVRSLLLALPKMLVPMVLYGIGAILYTSWFGSLLVALAGIIGFAFKDYFFNQIQKVYQKEKYSTLQAYKRK</sequence>
<dbReference type="AlphaFoldDB" id="A0A2M9R5W0"/>
<feature type="transmembrane region" description="Helical" evidence="1">
    <location>
        <begin position="313"/>
        <end position="333"/>
    </location>
</feature>
<feature type="transmembrane region" description="Helical" evidence="1">
    <location>
        <begin position="380"/>
        <end position="406"/>
    </location>
</feature>
<feature type="transmembrane region" description="Helical" evidence="1">
    <location>
        <begin position="452"/>
        <end position="470"/>
    </location>
</feature>